<comment type="caution">
    <text evidence="1">The sequence shown here is derived from an EMBL/GenBank/DDBJ whole genome shotgun (WGS) entry which is preliminary data.</text>
</comment>
<dbReference type="RefSeq" id="WP_419020203.1">
    <property type="nucleotide sequence ID" value="NZ_DBFYSS010000028.1"/>
</dbReference>
<evidence type="ECO:0000313" key="1">
    <source>
        <dbReference type="EMBL" id="SHL56383.1"/>
    </source>
</evidence>
<accession>A0AB74EYU6</accession>
<dbReference type="AlphaFoldDB" id="A0AB74EYU6"/>
<gene>
    <name evidence="1" type="ORF">SAMN04515649_10615</name>
</gene>
<sequence>MKFIPHDYQRYCINRMIFEDHLGLLLDMGL</sequence>
<evidence type="ECO:0000313" key="2">
    <source>
        <dbReference type="Proteomes" id="UP000184012"/>
    </source>
</evidence>
<dbReference type="EMBL" id="FRBP01000006">
    <property type="protein sequence ID" value="SHL56383.1"/>
    <property type="molecule type" value="Genomic_DNA"/>
</dbReference>
<reference evidence="1 2" key="1">
    <citation type="submission" date="2016-11" db="EMBL/GenBank/DDBJ databases">
        <authorList>
            <person name="Varghese N."/>
            <person name="Submissions S."/>
        </authorList>
    </citation>
    <scope>NUCLEOTIDE SEQUENCE [LARGE SCALE GENOMIC DNA]</scope>
    <source>
        <strain evidence="1 2">FD</strain>
    </source>
</reference>
<proteinExistence type="predicted"/>
<name>A0AB74EYU6_9FIRM</name>
<protein>
    <recommendedName>
        <fullName evidence="3">Transposase</fullName>
    </recommendedName>
</protein>
<dbReference type="Proteomes" id="UP000184012">
    <property type="component" value="Unassembled WGS sequence"/>
</dbReference>
<evidence type="ECO:0008006" key="3">
    <source>
        <dbReference type="Google" id="ProtNLM"/>
    </source>
</evidence>
<organism evidence="1 2">
    <name type="scientific">Eubacterium callanderi</name>
    <dbReference type="NCBI Taxonomy" id="53442"/>
    <lineage>
        <taxon>Bacteria</taxon>
        <taxon>Bacillati</taxon>
        <taxon>Bacillota</taxon>
        <taxon>Clostridia</taxon>
        <taxon>Eubacteriales</taxon>
        <taxon>Eubacteriaceae</taxon>
        <taxon>Eubacterium</taxon>
    </lineage>
</organism>